<dbReference type="Pfam" id="PF03914">
    <property type="entry name" value="CBF"/>
    <property type="match status" value="1"/>
</dbReference>
<dbReference type="InterPro" id="IPR016903">
    <property type="entry name" value="Nucleolar_cplx-assoc_3"/>
</dbReference>
<feature type="region of interest" description="Disordered" evidence="5">
    <location>
        <begin position="85"/>
        <end position="292"/>
    </location>
</feature>
<evidence type="ECO:0000259" key="6">
    <source>
        <dbReference type="Pfam" id="PF03914"/>
    </source>
</evidence>
<feature type="compositionally biased region" description="Basic and acidic residues" evidence="5">
    <location>
        <begin position="274"/>
        <end position="285"/>
    </location>
</feature>
<dbReference type="GO" id="GO:0003682">
    <property type="term" value="F:chromatin binding"/>
    <property type="evidence" value="ECO:0007669"/>
    <property type="project" value="TreeGrafter"/>
</dbReference>
<feature type="region of interest" description="Disordered" evidence="5">
    <location>
        <begin position="533"/>
        <end position="590"/>
    </location>
</feature>
<proteinExistence type="inferred from homology"/>
<dbReference type="PANTHER" id="PTHR14428">
    <property type="entry name" value="NUCLEOLAR COMPLEX PROTEIN 3"/>
    <property type="match status" value="1"/>
</dbReference>
<evidence type="ECO:0000256" key="5">
    <source>
        <dbReference type="SAM" id="MobiDB-lite"/>
    </source>
</evidence>
<feature type="compositionally biased region" description="Acidic residues" evidence="5">
    <location>
        <begin position="110"/>
        <end position="144"/>
    </location>
</feature>
<feature type="compositionally biased region" description="Acidic residues" evidence="5">
    <location>
        <begin position="151"/>
        <end position="172"/>
    </location>
</feature>
<accession>A0A9W8LIZ6</accession>
<feature type="compositionally biased region" description="Acidic residues" evidence="5">
    <location>
        <begin position="231"/>
        <end position="273"/>
    </location>
</feature>
<protein>
    <recommendedName>
        <fullName evidence="10">Nucleolar complex-associated protein 3</fullName>
    </recommendedName>
</protein>
<keyword evidence="4" id="KW-0539">Nucleus</keyword>
<dbReference type="InterPro" id="IPR011501">
    <property type="entry name" value="Noc3_N"/>
</dbReference>
<organism evidence="8 9">
    <name type="scientific">Coemansia interrupta</name>
    <dbReference type="NCBI Taxonomy" id="1126814"/>
    <lineage>
        <taxon>Eukaryota</taxon>
        <taxon>Fungi</taxon>
        <taxon>Fungi incertae sedis</taxon>
        <taxon>Zoopagomycota</taxon>
        <taxon>Kickxellomycotina</taxon>
        <taxon>Kickxellomycetes</taxon>
        <taxon>Kickxellales</taxon>
        <taxon>Kickxellaceae</taxon>
        <taxon>Coemansia</taxon>
    </lineage>
</organism>
<keyword evidence="3" id="KW-0175">Coiled coil</keyword>
<feature type="compositionally biased region" description="Basic and acidic residues" evidence="5">
    <location>
        <begin position="533"/>
        <end position="556"/>
    </location>
</feature>
<evidence type="ECO:0000256" key="3">
    <source>
        <dbReference type="ARBA" id="ARBA00023054"/>
    </source>
</evidence>
<feature type="domain" description="Nucleolar complex-associated protein 3 N-terminal" evidence="7">
    <location>
        <begin position="314"/>
        <end position="404"/>
    </location>
</feature>
<evidence type="ECO:0000313" key="9">
    <source>
        <dbReference type="Proteomes" id="UP001140172"/>
    </source>
</evidence>
<evidence type="ECO:0000256" key="1">
    <source>
        <dbReference type="ARBA" id="ARBA00004604"/>
    </source>
</evidence>
<dbReference type="PANTHER" id="PTHR14428:SF5">
    <property type="entry name" value="NUCLEOLAR COMPLEX PROTEIN 3 HOMOLOG"/>
    <property type="match status" value="1"/>
</dbReference>
<feature type="compositionally biased region" description="Basic and acidic residues" evidence="5">
    <location>
        <begin position="567"/>
        <end position="580"/>
    </location>
</feature>
<comment type="similarity">
    <text evidence="2">Belongs to the CBF/MAK21 family.</text>
</comment>
<evidence type="ECO:0008006" key="10">
    <source>
        <dbReference type="Google" id="ProtNLM"/>
    </source>
</evidence>
<comment type="caution">
    <text evidence="8">The sequence shown here is derived from an EMBL/GenBank/DDBJ whole genome shotgun (WGS) entry which is preliminary data.</text>
</comment>
<comment type="subcellular location">
    <subcellularLocation>
        <location evidence="1">Nucleus</location>
        <location evidence="1">Nucleolus</location>
    </subcellularLocation>
</comment>
<evidence type="ECO:0000256" key="4">
    <source>
        <dbReference type="ARBA" id="ARBA00023242"/>
    </source>
</evidence>
<feature type="compositionally biased region" description="Basic and acidic residues" evidence="5">
    <location>
        <begin position="207"/>
        <end position="216"/>
    </location>
</feature>
<dbReference type="Proteomes" id="UP001140172">
    <property type="component" value="Unassembled WGS sequence"/>
</dbReference>
<gene>
    <name evidence="8" type="ORF">GGI15_003060</name>
</gene>
<feature type="region of interest" description="Disordered" evidence="5">
    <location>
        <begin position="1"/>
        <end position="63"/>
    </location>
</feature>
<dbReference type="InterPro" id="IPR005612">
    <property type="entry name" value="CCAAT-binding_factor"/>
</dbReference>
<feature type="compositionally biased region" description="Acidic residues" evidence="5">
    <location>
        <begin position="46"/>
        <end position="60"/>
    </location>
</feature>
<sequence>MAKRKSTSESVSGAKKSRGKAQNKGTAVKKTALEAESRANAAVREEPEESSSDEDIDDDDKAFVSENAAGLTFLRSMEASRLAKVTKEAKGKAVVKRPSVRVAPPTELTSSEDEDESDVGLVAEDSDSDLEINSDSEMEVDELEMASGDGSDSEADLESVSDGGDESDDVAEGYEFQNSKARRAQKRKNLMEGSMRYEQQARSFGEGGRKAMKESTKLPIKTADGRLVDVESSEEEADEEEASDSEPEAESADEGASESESDDESESGSESESEAGRKQAAHGDNDDGGDAVAEELSTAPDRASMTRKQYITAQQNRLAALADAVMQNPEGSSRALRLLGAISDDADSKVRQLGLLTQLAVFRDIVPGYRIRELTAVEKQAKVRREVRMQRQHEERLVRSYSAYLQQLFSATRRALKVFGDASADVATGTVATRALGELVNAHPHFNFRRDILAALVDVYVQPTARVRLEAFAPMAQCARLAVLRLFREDASGEYSRDAVVLATRRIKRLSFRVDGSALRPWQHLRLRSELRENPEDQRAREKEQKEREERREAMRERRRVQRRGRGARDAKRAAHESKKQAHARAVQRRVEQEMRAAEAEVSRDERLRWHGETLKLVFVTYFRILKQRDSIGGLLPAVLEGLARYAHLIGVEFFVDLFALLKRIMRGQHGVGIGAEESEDTVVAARVSLRSALLCTLTALHILSGQGEALNLDARDFFVQVYALLPALAAAAHVEATRLSASTADATRFTPYQSPAAVAQANALRRHASAQRPGELADPLEPSDVSAWEDTVRSESDLLFECLELLFLGRTKVSSLTRVAAFAKRLCLCALHWPPRTAVRAIEFVHRLYVKYPAIERMFAADGQGAGVYLREIDDPDMCNPFAACLWELHWLQIHHSAEVQAAAGRLLEYARAEERKHRM</sequence>
<evidence type="ECO:0000259" key="7">
    <source>
        <dbReference type="Pfam" id="PF07540"/>
    </source>
</evidence>
<keyword evidence="9" id="KW-1185">Reference proteome</keyword>
<dbReference type="Pfam" id="PF07540">
    <property type="entry name" value="NOC3p"/>
    <property type="match status" value="1"/>
</dbReference>
<name>A0A9W8LIZ6_9FUNG</name>
<dbReference type="OrthoDB" id="10263597at2759"/>
<dbReference type="GO" id="GO:0005730">
    <property type="term" value="C:nucleolus"/>
    <property type="evidence" value="ECO:0007669"/>
    <property type="project" value="UniProtKB-SubCell"/>
</dbReference>
<feature type="domain" description="CCAAT-binding factor" evidence="6">
    <location>
        <begin position="693"/>
        <end position="905"/>
    </location>
</feature>
<dbReference type="AlphaFoldDB" id="A0A9W8LIZ6"/>
<dbReference type="GO" id="GO:0006270">
    <property type="term" value="P:DNA replication initiation"/>
    <property type="evidence" value="ECO:0007669"/>
    <property type="project" value="TreeGrafter"/>
</dbReference>
<feature type="compositionally biased region" description="Basic residues" evidence="5">
    <location>
        <begin position="557"/>
        <end position="566"/>
    </location>
</feature>
<evidence type="ECO:0000313" key="8">
    <source>
        <dbReference type="EMBL" id="KAJ2781969.1"/>
    </source>
</evidence>
<reference evidence="8" key="1">
    <citation type="submission" date="2022-07" db="EMBL/GenBank/DDBJ databases">
        <title>Phylogenomic reconstructions and comparative analyses of Kickxellomycotina fungi.</title>
        <authorList>
            <person name="Reynolds N.K."/>
            <person name="Stajich J.E."/>
            <person name="Barry K."/>
            <person name="Grigoriev I.V."/>
            <person name="Crous P."/>
            <person name="Smith M.E."/>
        </authorList>
    </citation>
    <scope>NUCLEOTIDE SEQUENCE</scope>
    <source>
        <strain evidence="8">BCRC 34489</strain>
    </source>
</reference>
<evidence type="ECO:0000256" key="2">
    <source>
        <dbReference type="ARBA" id="ARBA00007797"/>
    </source>
</evidence>
<dbReference type="EMBL" id="JANBUM010000191">
    <property type="protein sequence ID" value="KAJ2781969.1"/>
    <property type="molecule type" value="Genomic_DNA"/>
</dbReference>